<comment type="similarity">
    <text evidence="2">Belongs to the BexD/CtrA/VexA family.</text>
</comment>
<comment type="caution">
    <text evidence="18">The sequence shown here is derived from an EMBL/GenBank/DDBJ whole genome shotgun (WGS) entry which is preliminary data.</text>
</comment>
<keyword evidence="9" id="KW-0406">Ion transport</keyword>
<dbReference type="PANTHER" id="PTHR33619:SF3">
    <property type="entry name" value="POLYSACCHARIDE EXPORT PROTEIN GFCE-RELATED"/>
    <property type="match status" value="1"/>
</dbReference>
<keyword evidence="7 15" id="KW-0732">Signal</keyword>
<evidence type="ECO:0000313" key="18">
    <source>
        <dbReference type="EMBL" id="MBW3365088.1"/>
    </source>
</evidence>
<keyword evidence="4" id="KW-1134">Transmembrane beta strand</keyword>
<evidence type="ECO:0000256" key="14">
    <source>
        <dbReference type="ARBA" id="ARBA00023288"/>
    </source>
</evidence>
<dbReference type="InterPro" id="IPR054765">
    <property type="entry name" value="SLBB_dom"/>
</dbReference>
<comment type="subcellular location">
    <subcellularLocation>
        <location evidence="1">Cell outer membrane</location>
        <topology evidence="1">Multi-pass membrane protein</topology>
    </subcellularLocation>
</comment>
<accession>A0ABS6XC71</accession>
<evidence type="ECO:0000256" key="6">
    <source>
        <dbReference type="ARBA" id="ARBA00022692"/>
    </source>
</evidence>
<evidence type="ECO:0000256" key="2">
    <source>
        <dbReference type="ARBA" id="ARBA00009450"/>
    </source>
</evidence>
<evidence type="ECO:0000256" key="1">
    <source>
        <dbReference type="ARBA" id="ARBA00004571"/>
    </source>
</evidence>
<evidence type="ECO:0000256" key="3">
    <source>
        <dbReference type="ARBA" id="ARBA00022448"/>
    </source>
</evidence>
<feature type="domain" description="Polysaccharide export protein N-terminal" evidence="16">
    <location>
        <begin position="46"/>
        <end position="141"/>
    </location>
</feature>
<evidence type="ECO:0000259" key="16">
    <source>
        <dbReference type="Pfam" id="PF02563"/>
    </source>
</evidence>
<evidence type="ECO:0000256" key="12">
    <source>
        <dbReference type="ARBA" id="ARBA00023139"/>
    </source>
</evidence>
<name>A0ABS6XC71_9BACT</name>
<evidence type="ECO:0000256" key="15">
    <source>
        <dbReference type="SAM" id="SignalP"/>
    </source>
</evidence>
<sequence>MRLHLYFYIFFFGCLLFQTSCASRQNATYFNNTTKSEYTQQEQNLEPIIQKNDLLSISVYSLNPEATEIFNESNANIGRSSTATSNISQSVGYLVDQEGNIQFPLLGRVKAAGLSKKELRDHIRTELLRRKLLIEPSVDIRYLNYKVSVLGEVARPSVLTIPNEKITLLEALGLAGDLTIYANRENLLLIREEEGKKKLTRINLTTDELFTSPNYYLKSNDIIYVEPNKTKIQSVSPARQWLPVVFSGLSIVVIAIDRLTR</sequence>
<evidence type="ECO:0000256" key="7">
    <source>
        <dbReference type="ARBA" id="ARBA00022729"/>
    </source>
</evidence>
<dbReference type="Gene3D" id="3.10.560.10">
    <property type="entry name" value="Outer membrane lipoprotein wza domain like"/>
    <property type="match status" value="1"/>
</dbReference>
<dbReference type="Pfam" id="PF22461">
    <property type="entry name" value="SLBB_2"/>
    <property type="match status" value="1"/>
</dbReference>
<evidence type="ECO:0000256" key="11">
    <source>
        <dbReference type="ARBA" id="ARBA00023136"/>
    </source>
</evidence>
<gene>
    <name evidence="18" type="ORF">KYK27_08535</name>
</gene>
<evidence type="ECO:0000313" key="19">
    <source>
        <dbReference type="Proteomes" id="UP000774935"/>
    </source>
</evidence>
<proteinExistence type="inferred from homology"/>
<feature type="signal peptide" evidence="15">
    <location>
        <begin position="1"/>
        <end position="22"/>
    </location>
</feature>
<feature type="chain" id="PRO_5046937850" evidence="15">
    <location>
        <begin position="23"/>
        <end position="261"/>
    </location>
</feature>
<keyword evidence="8" id="KW-0625">Polysaccharide transport</keyword>
<dbReference type="InterPro" id="IPR003715">
    <property type="entry name" value="Poly_export_N"/>
</dbReference>
<evidence type="ECO:0000259" key="17">
    <source>
        <dbReference type="Pfam" id="PF22461"/>
    </source>
</evidence>
<dbReference type="Proteomes" id="UP000774935">
    <property type="component" value="Unassembled WGS sequence"/>
</dbReference>
<organism evidence="18 19">
    <name type="scientific">Pontibacter populi</name>
    <dbReference type="NCBI Taxonomy" id="890055"/>
    <lineage>
        <taxon>Bacteria</taxon>
        <taxon>Pseudomonadati</taxon>
        <taxon>Bacteroidota</taxon>
        <taxon>Cytophagia</taxon>
        <taxon>Cytophagales</taxon>
        <taxon>Hymenobacteraceae</taxon>
        <taxon>Pontibacter</taxon>
    </lineage>
</organism>
<evidence type="ECO:0000256" key="4">
    <source>
        <dbReference type="ARBA" id="ARBA00022452"/>
    </source>
</evidence>
<keyword evidence="3" id="KW-0813">Transport</keyword>
<keyword evidence="12" id="KW-0564">Palmitate</keyword>
<keyword evidence="5" id="KW-0762">Sugar transport</keyword>
<evidence type="ECO:0000256" key="10">
    <source>
        <dbReference type="ARBA" id="ARBA00023114"/>
    </source>
</evidence>
<dbReference type="InterPro" id="IPR049712">
    <property type="entry name" value="Poly_export"/>
</dbReference>
<keyword evidence="14" id="KW-0449">Lipoprotein</keyword>
<keyword evidence="11" id="KW-0472">Membrane</keyword>
<protein>
    <submittedName>
        <fullName evidence="18">Polysaccharide biosynthesis/export family protein</fullName>
    </submittedName>
</protein>
<evidence type="ECO:0000256" key="13">
    <source>
        <dbReference type="ARBA" id="ARBA00023237"/>
    </source>
</evidence>
<dbReference type="RefSeq" id="WP_199109612.1">
    <property type="nucleotide sequence ID" value="NZ_JAHWXQ010000002.1"/>
</dbReference>
<evidence type="ECO:0000256" key="9">
    <source>
        <dbReference type="ARBA" id="ARBA00023065"/>
    </source>
</evidence>
<dbReference type="Gene3D" id="3.30.1950.10">
    <property type="entry name" value="wza like domain"/>
    <property type="match status" value="1"/>
</dbReference>
<keyword evidence="13" id="KW-0998">Cell outer membrane</keyword>
<reference evidence="18 19" key="1">
    <citation type="submission" date="2021-07" db="EMBL/GenBank/DDBJ databases">
        <authorList>
            <person name="Kim M.K."/>
        </authorList>
    </citation>
    <scope>NUCLEOTIDE SEQUENCE [LARGE SCALE GENOMIC DNA]</scope>
    <source>
        <strain evidence="18 19">HLY7-15</strain>
    </source>
</reference>
<keyword evidence="10" id="KW-0626">Porin</keyword>
<keyword evidence="19" id="KW-1185">Reference proteome</keyword>
<evidence type="ECO:0000256" key="5">
    <source>
        <dbReference type="ARBA" id="ARBA00022597"/>
    </source>
</evidence>
<dbReference type="PANTHER" id="PTHR33619">
    <property type="entry name" value="POLYSACCHARIDE EXPORT PROTEIN GFCE-RELATED"/>
    <property type="match status" value="1"/>
</dbReference>
<keyword evidence="6" id="KW-0812">Transmembrane</keyword>
<dbReference type="Pfam" id="PF02563">
    <property type="entry name" value="Poly_export"/>
    <property type="match status" value="1"/>
</dbReference>
<dbReference type="EMBL" id="JAHWXQ010000002">
    <property type="protein sequence ID" value="MBW3365088.1"/>
    <property type="molecule type" value="Genomic_DNA"/>
</dbReference>
<evidence type="ECO:0000256" key="8">
    <source>
        <dbReference type="ARBA" id="ARBA00023047"/>
    </source>
</evidence>
<feature type="domain" description="SLBB" evidence="17">
    <location>
        <begin position="146"/>
        <end position="225"/>
    </location>
</feature>